<dbReference type="Proteomes" id="UP000286997">
    <property type="component" value="Unassembled WGS sequence"/>
</dbReference>
<comment type="caution">
    <text evidence="2">The sequence shown here is derived from an EMBL/GenBank/DDBJ whole genome shotgun (WGS) entry which is preliminary data.</text>
</comment>
<accession>A0A437PBU3</accession>
<evidence type="ECO:0000313" key="3">
    <source>
        <dbReference type="Proteomes" id="UP000286997"/>
    </source>
</evidence>
<dbReference type="EMBL" id="SACP01000005">
    <property type="protein sequence ID" value="RVU19728.1"/>
    <property type="molecule type" value="Genomic_DNA"/>
</dbReference>
<feature type="domain" description="Phasin" evidence="1">
    <location>
        <begin position="7"/>
        <end position="102"/>
    </location>
</feature>
<proteinExistence type="predicted"/>
<dbReference type="RefSeq" id="WP_127728112.1">
    <property type="nucleotide sequence ID" value="NZ_SACP01000005.1"/>
</dbReference>
<sequence length="112" mass="12132">MNQQIENAQKVGKEGMDAMLRSFGTLSKSSQAIAVEAADFAKQSFELGTATLEKLAGVRSLDKAVEIQTEYVKTSFERLAAQSAKMTELYTALAKDLVKPYEGLVQKVPTAA</sequence>
<evidence type="ECO:0000259" key="1">
    <source>
        <dbReference type="Pfam" id="PF09361"/>
    </source>
</evidence>
<dbReference type="OrthoDB" id="7678100at2"/>
<reference evidence="2 3" key="1">
    <citation type="submission" date="2019-01" db="EMBL/GenBank/DDBJ databases">
        <authorList>
            <person name="Chen W.-M."/>
        </authorList>
    </citation>
    <scope>NUCLEOTIDE SEQUENCE [LARGE SCALE GENOMIC DNA]</scope>
    <source>
        <strain evidence="2 3">TER-1</strain>
    </source>
</reference>
<evidence type="ECO:0000313" key="2">
    <source>
        <dbReference type="EMBL" id="RVU19728.1"/>
    </source>
</evidence>
<dbReference type="InterPro" id="IPR018968">
    <property type="entry name" value="Phasin"/>
</dbReference>
<dbReference type="Pfam" id="PF09361">
    <property type="entry name" value="Phasin_2"/>
    <property type="match status" value="1"/>
</dbReference>
<keyword evidence="3" id="KW-1185">Reference proteome</keyword>
<protein>
    <submittedName>
        <fullName evidence="2">Phasin family protein</fullName>
    </submittedName>
</protein>
<name>A0A437PBU3_9HYPH</name>
<dbReference type="AlphaFoldDB" id="A0A437PBU3"/>
<gene>
    <name evidence="2" type="ORF">EOE48_07185</name>
</gene>
<organism evidence="2 3">
    <name type="scientific">Methylobacterium oryzihabitans</name>
    <dbReference type="NCBI Taxonomy" id="2499852"/>
    <lineage>
        <taxon>Bacteria</taxon>
        <taxon>Pseudomonadati</taxon>
        <taxon>Pseudomonadota</taxon>
        <taxon>Alphaproteobacteria</taxon>
        <taxon>Hyphomicrobiales</taxon>
        <taxon>Methylobacteriaceae</taxon>
        <taxon>Methylobacterium</taxon>
    </lineage>
</organism>